<dbReference type="PANTHER" id="PTHR44329:SF214">
    <property type="entry name" value="PROTEIN KINASE DOMAIN-CONTAINING PROTEIN"/>
    <property type="match status" value="1"/>
</dbReference>
<dbReference type="GO" id="GO:0004674">
    <property type="term" value="F:protein serine/threonine kinase activity"/>
    <property type="evidence" value="ECO:0007669"/>
    <property type="project" value="TreeGrafter"/>
</dbReference>
<feature type="domain" description="Protein kinase" evidence="2">
    <location>
        <begin position="50"/>
        <end position="319"/>
    </location>
</feature>
<evidence type="ECO:0000313" key="4">
    <source>
        <dbReference type="Proteomes" id="UP000077266"/>
    </source>
</evidence>
<gene>
    <name evidence="3" type="ORF">EXIGLDRAFT_757809</name>
</gene>
<dbReference type="InterPro" id="IPR008271">
    <property type="entry name" value="Ser/Thr_kinase_AS"/>
</dbReference>
<name>A0A166MQG7_EXIGL</name>
<protein>
    <submittedName>
        <fullName evidence="3">Kinase-like protein</fullName>
    </submittedName>
</protein>
<keyword evidence="3" id="KW-0808">Transferase</keyword>
<dbReference type="GO" id="GO:0005524">
    <property type="term" value="F:ATP binding"/>
    <property type="evidence" value="ECO:0007669"/>
    <property type="project" value="InterPro"/>
</dbReference>
<dbReference type="SMART" id="SM00220">
    <property type="entry name" value="S_TKc"/>
    <property type="match status" value="1"/>
</dbReference>
<dbReference type="STRING" id="1314781.A0A166MQG7"/>
<accession>A0A166MQG7</accession>
<dbReference type="Pfam" id="PF07714">
    <property type="entry name" value="PK_Tyr_Ser-Thr"/>
    <property type="match status" value="1"/>
</dbReference>
<dbReference type="OrthoDB" id="26722at2759"/>
<dbReference type="InterPro" id="IPR051681">
    <property type="entry name" value="Ser/Thr_Kinases-Pseudokinases"/>
</dbReference>
<evidence type="ECO:0000313" key="3">
    <source>
        <dbReference type="EMBL" id="KZV78287.1"/>
    </source>
</evidence>
<dbReference type="InterPro" id="IPR011009">
    <property type="entry name" value="Kinase-like_dom_sf"/>
</dbReference>
<dbReference type="PROSITE" id="PS50011">
    <property type="entry name" value="PROTEIN_KINASE_DOM"/>
    <property type="match status" value="1"/>
</dbReference>
<dbReference type="PROSITE" id="PS00108">
    <property type="entry name" value="PROTEIN_KINASE_ST"/>
    <property type="match status" value="1"/>
</dbReference>
<proteinExistence type="predicted"/>
<keyword evidence="4" id="KW-1185">Reference proteome</keyword>
<reference evidence="3 4" key="1">
    <citation type="journal article" date="2016" name="Mol. Biol. Evol.">
        <title>Comparative Genomics of Early-Diverging Mushroom-Forming Fungi Provides Insights into the Origins of Lignocellulose Decay Capabilities.</title>
        <authorList>
            <person name="Nagy L.G."/>
            <person name="Riley R."/>
            <person name="Tritt A."/>
            <person name="Adam C."/>
            <person name="Daum C."/>
            <person name="Floudas D."/>
            <person name="Sun H."/>
            <person name="Yadav J.S."/>
            <person name="Pangilinan J."/>
            <person name="Larsson K.H."/>
            <person name="Matsuura K."/>
            <person name="Barry K."/>
            <person name="Labutti K."/>
            <person name="Kuo R."/>
            <person name="Ohm R.A."/>
            <person name="Bhattacharya S.S."/>
            <person name="Shirouzu T."/>
            <person name="Yoshinaga Y."/>
            <person name="Martin F.M."/>
            <person name="Grigoriev I.V."/>
            <person name="Hibbett D.S."/>
        </authorList>
    </citation>
    <scope>NUCLEOTIDE SEQUENCE [LARGE SCALE GENOMIC DNA]</scope>
    <source>
        <strain evidence="3 4">HHB12029</strain>
    </source>
</reference>
<dbReference type="InParanoid" id="A0A166MQG7"/>
<feature type="region of interest" description="Disordered" evidence="1">
    <location>
        <begin position="21"/>
        <end position="40"/>
    </location>
</feature>
<sequence length="410" mass="45414">MPLQQLSDIWTRVRSRSDPGSLLLPSAAGDPHSPPDILRSSNDITHEVREVSAHPVKYGGSSDIYSATWQRGRHNQKVALKIHRVLDASDQKAIKRLRREISVWKRLEHPNVNAMCGLFLGLGVVPAMVSLWCEEGDISRYLKVRSGDPNIGEIKTTLMIQVANGLKYLHQHDIIHGDIKGANVLVGDDGTAKLCDFGFSILLAQHSQSFTQGSNVKGTCRWMAPELFDEEGAAHTFASDIWATGCLLIEIQCAVLPYHTKISDQQVILALSQSELPPRPKDMPDALWRLVMQCCSAQPPARASLETILFHLQESHAYVRLTRMMTASGGLEPTPNSVLARIKEGLVHSAKEDPTLYSRLFTLPDSASYGDASRLRRYRKRSLRARGQWIHAGLHERVTSAGGGSTPRKS</sequence>
<dbReference type="Gene3D" id="1.10.510.10">
    <property type="entry name" value="Transferase(Phosphotransferase) domain 1"/>
    <property type="match status" value="1"/>
</dbReference>
<dbReference type="AlphaFoldDB" id="A0A166MQG7"/>
<dbReference type="Proteomes" id="UP000077266">
    <property type="component" value="Unassembled WGS sequence"/>
</dbReference>
<keyword evidence="3" id="KW-0418">Kinase</keyword>
<dbReference type="SUPFAM" id="SSF56112">
    <property type="entry name" value="Protein kinase-like (PK-like)"/>
    <property type="match status" value="1"/>
</dbReference>
<dbReference type="EMBL" id="KV426990">
    <property type="protein sequence ID" value="KZV78287.1"/>
    <property type="molecule type" value="Genomic_DNA"/>
</dbReference>
<dbReference type="InterPro" id="IPR000719">
    <property type="entry name" value="Prot_kinase_dom"/>
</dbReference>
<evidence type="ECO:0000259" key="2">
    <source>
        <dbReference type="PROSITE" id="PS50011"/>
    </source>
</evidence>
<evidence type="ECO:0000256" key="1">
    <source>
        <dbReference type="SAM" id="MobiDB-lite"/>
    </source>
</evidence>
<dbReference type="InterPro" id="IPR001245">
    <property type="entry name" value="Ser-Thr/Tyr_kinase_cat_dom"/>
</dbReference>
<organism evidence="3 4">
    <name type="scientific">Exidia glandulosa HHB12029</name>
    <dbReference type="NCBI Taxonomy" id="1314781"/>
    <lineage>
        <taxon>Eukaryota</taxon>
        <taxon>Fungi</taxon>
        <taxon>Dikarya</taxon>
        <taxon>Basidiomycota</taxon>
        <taxon>Agaricomycotina</taxon>
        <taxon>Agaricomycetes</taxon>
        <taxon>Auriculariales</taxon>
        <taxon>Exidiaceae</taxon>
        <taxon>Exidia</taxon>
    </lineage>
</organism>
<dbReference type="PANTHER" id="PTHR44329">
    <property type="entry name" value="SERINE/THREONINE-PROTEIN KINASE TNNI3K-RELATED"/>
    <property type="match status" value="1"/>
</dbReference>